<feature type="transmembrane region" description="Helical" evidence="11">
    <location>
        <begin position="45"/>
        <end position="78"/>
    </location>
</feature>
<dbReference type="InterPro" id="IPR002528">
    <property type="entry name" value="MATE_fam"/>
</dbReference>
<dbReference type="GO" id="GO:0015297">
    <property type="term" value="F:antiporter activity"/>
    <property type="evidence" value="ECO:0007669"/>
    <property type="project" value="InterPro"/>
</dbReference>
<keyword evidence="6 11" id="KW-0812">Transmembrane</keyword>
<evidence type="ECO:0000256" key="6">
    <source>
        <dbReference type="ARBA" id="ARBA00022692"/>
    </source>
</evidence>
<feature type="transmembrane region" description="Helical" evidence="11">
    <location>
        <begin position="136"/>
        <end position="157"/>
    </location>
</feature>
<reference evidence="12 13" key="1">
    <citation type="submission" date="2015-03" db="EMBL/GenBank/DDBJ databases">
        <authorList>
            <person name="Murphy D."/>
        </authorList>
    </citation>
    <scope>NUCLEOTIDE SEQUENCE [LARGE SCALE GENOMIC DNA]</scope>
    <source>
        <strain evidence="12 13">OL-4</strain>
    </source>
</reference>
<evidence type="ECO:0000313" key="12">
    <source>
        <dbReference type="EMBL" id="CFX39907.1"/>
    </source>
</evidence>
<feature type="transmembrane region" description="Helical" evidence="11">
    <location>
        <begin position="271"/>
        <end position="292"/>
    </location>
</feature>
<evidence type="ECO:0000256" key="5">
    <source>
        <dbReference type="ARBA" id="ARBA00022475"/>
    </source>
</evidence>
<dbReference type="GO" id="GO:0046677">
    <property type="term" value="P:response to antibiotic"/>
    <property type="evidence" value="ECO:0007669"/>
    <property type="project" value="UniProtKB-KW"/>
</dbReference>
<feature type="compositionally biased region" description="Polar residues" evidence="10">
    <location>
        <begin position="462"/>
        <end position="473"/>
    </location>
</feature>
<feature type="transmembrane region" description="Helical" evidence="11">
    <location>
        <begin position="318"/>
        <end position="337"/>
    </location>
</feature>
<evidence type="ECO:0000256" key="1">
    <source>
        <dbReference type="ARBA" id="ARBA00004651"/>
    </source>
</evidence>
<dbReference type="Pfam" id="PF01554">
    <property type="entry name" value="MatE"/>
    <property type="match status" value="2"/>
</dbReference>
<comment type="subcellular location">
    <subcellularLocation>
        <location evidence="1">Cell membrane</location>
        <topology evidence="1">Multi-pass membrane protein</topology>
    </subcellularLocation>
</comment>
<dbReference type="RefSeq" id="WP_084691485.1">
    <property type="nucleotide sequence ID" value="NZ_CGIH01000020.1"/>
</dbReference>
<gene>
    <name evidence="12" type="ORF">1135</name>
</gene>
<evidence type="ECO:0000256" key="9">
    <source>
        <dbReference type="ARBA" id="ARBA00023251"/>
    </source>
</evidence>
<feature type="transmembrane region" description="Helical" evidence="11">
    <location>
        <begin position="169"/>
        <end position="190"/>
    </location>
</feature>
<feature type="transmembrane region" description="Helical" evidence="11">
    <location>
        <begin position="235"/>
        <end position="259"/>
    </location>
</feature>
<dbReference type="GO" id="GO:0005886">
    <property type="term" value="C:plasma membrane"/>
    <property type="evidence" value="ECO:0007669"/>
    <property type="project" value="UniProtKB-SubCell"/>
</dbReference>
<evidence type="ECO:0000256" key="7">
    <source>
        <dbReference type="ARBA" id="ARBA00022989"/>
    </source>
</evidence>
<feature type="transmembrane region" description="Helical" evidence="11">
    <location>
        <begin position="196"/>
        <end position="215"/>
    </location>
</feature>
<feature type="transmembrane region" description="Helical" evidence="11">
    <location>
        <begin position="394"/>
        <end position="412"/>
    </location>
</feature>
<keyword evidence="7 11" id="KW-1133">Transmembrane helix</keyword>
<evidence type="ECO:0000256" key="8">
    <source>
        <dbReference type="ARBA" id="ARBA00023136"/>
    </source>
</evidence>
<comment type="similarity">
    <text evidence="2">Belongs to the multi antimicrobial extrusion (MATE) (TC 2.A.66.1) family. MepA subfamily.</text>
</comment>
<dbReference type="EMBL" id="CGIH01000020">
    <property type="protein sequence ID" value="CFX39907.1"/>
    <property type="molecule type" value="Genomic_DNA"/>
</dbReference>
<sequence>MDRSEQMLEQSVGKLLWSFSLPTIVGMLVNSLYNVIARIFVGRGIGFLAIAATTVAFPIMILLMAVSLLIGVGATALISIKLGEQKKDEAEKVAGNAMTMLILLPAILSVLFLLFTEPILIIFGASAEVLPFARDFTQIIMLGSVFGSVSMGMNNFIRAEGNPKMSMYTQILGAVVSIALNYVFIFKFHWGIKGSALAIILAQLVSAIWVLSYFFTGRSLIKIRWQNLKPSRPVLGSIMAIGFAPFAMQLASSIQQLILNKTLMFYGGDTALAAIGILMSISTLLFMPVLGLSQGAQPIIGFNYGAGQYKRVRETWKIAVLAGTGIALAGFLAINIWPVQLVELFSKGDTALTAMTVHAMIIFFALLPVLGFQITSSIYFQAVGKAKQAAVLSLSRQFLIFIPLLLILPHFWGVDGVWRTAPISDGLSALLTAAFIYVEMKRLSLTNSEQGCEDGEEESGSRENSPVSRQKAW</sequence>
<keyword evidence="8 11" id="KW-0472">Membrane</keyword>
<keyword evidence="9" id="KW-0046">Antibiotic resistance</keyword>
<name>A0A0E4C8B7_9FIRM</name>
<feature type="transmembrane region" description="Helical" evidence="11">
    <location>
        <begin position="99"/>
        <end position="124"/>
    </location>
</feature>
<evidence type="ECO:0000256" key="2">
    <source>
        <dbReference type="ARBA" id="ARBA00008417"/>
    </source>
</evidence>
<dbReference type="GO" id="GO:0042910">
    <property type="term" value="F:xenobiotic transmembrane transporter activity"/>
    <property type="evidence" value="ECO:0007669"/>
    <property type="project" value="InterPro"/>
</dbReference>
<dbReference type="InterPro" id="IPR045070">
    <property type="entry name" value="MATE_MepA-like"/>
</dbReference>
<dbReference type="STRING" id="690567.1135"/>
<proteinExistence type="inferred from homology"/>
<feature type="transmembrane region" description="Helical" evidence="11">
    <location>
        <begin position="357"/>
        <end position="382"/>
    </location>
</feature>
<accession>A0A0E4C8B7</accession>
<feature type="transmembrane region" description="Helical" evidence="11">
    <location>
        <begin position="12"/>
        <end position="33"/>
    </location>
</feature>
<dbReference type="PANTHER" id="PTHR43823">
    <property type="entry name" value="SPORULATION PROTEIN YKVU"/>
    <property type="match status" value="1"/>
</dbReference>
<dbReference type="Proteomes" id="UP000045545">
    <property type="component" value="Unassembled WGS sequence"/>
</dbReference>
<evidence type="ECO:0000256" key="4">
    <source>
        <dbReference type="ARBA" id="ARBA00022448"/>
    </source>
</evidence>
<evidence type="ECO:0000256" key="10">
    <source>
        <dbReference type="SAM" id="MobiDB-lite"/>
    </source>
</evidence>
<dbReference type="AlphaFoldDB" id="A0A0E4C8B7"/>
<keyword evidence="4" id="KW-0813">Transport</keyword>
<evidence type="ECO:0000256" key="11">
    <source>
        <dbReference type="SAM" id="Phobius"/>
    </source>
</evidence>
<evidence type="ECO:0000313" key="13">
    <source>
        <dbReference type="Proteomes" id="UP000045545"/>
    </source>
</evidence>
<feature type="region of interest" description="Disordered" evidence="10">
    <location>
        <begin position="449"/>
        <end position="473"/>
    </location>
</feature>
<dbReference type="CDD" id="cd13143">
    <property type="entry name" value="MATE_MepA_like"/>
    <property type="match status" value="1"/>
</dbReference>
<protein>
    <recommendedName>
        <fullName evidence="3">Multidrug export protein MepA</fullName>
    </recommendedName>
</protein>
<evidence type="ECO:0000256" key="3">
    <source>
        <dbReference type="ARBA" id="ARBA00022106"/>
    </source>
</evidence>
<keyword evidence="5" id="KW-1003">Cell membrane</keyword>
<dbReference type="PANTHER" id="PTHR43823:SF3">
    <property type="entry name" value="MULTIDRUG EXPORT PROTEIN MEPA"/>
    <property type="match status" value="1"/>
</dbReference>
<dbReference type="InterPro" id="IPR051327">
    <property type="entry name" value="MATE_MepA_subfamily"/>
</dbReference>
<dbReference type="PIRSF" id="PIRSF006603">
    <property type="entry name" value="DinF"/>
    <property type="match status" value="1"/>
</dbReference>
<keyword evidence="13" id="KW-1185">Reference proteome</keyword>
<dbReference type="NCBIfam" id="TIGR00797">
    <property type="entry name" value="matE"/>
    <property type="match status" value="1"/>
</dbReference>
<dbReference type="InterPro" id="IPR048279">
    <property type="entry name" value="MdtK-like"/>
</dbReference>
<dbReference type="OrthoDB" id="9811110at2"/>
<organism evidence="12 13">
    <name type="scientific">Syntrophomonas zehnderi OL-4</name>
    <dbReference type="NCBI Taxonomy" id="690567"/>
    <lineage>
        <taxon>Bacteria</taxon>
        <taxon>Bacillati</taxon>
        <taxon>Bacillota</taxon>
        <taxon>Clostridia</taxon>
        <taxon>Eubacteriales</taxon>
        <taxon>Syntrophomonadaceae</taxon>
        <taxon>Syntrophomonas</taxon>
    </lineage>
</organism>